<dbReference type="InterPro" id="IPR001709">
    <property type="entry name" value="Flavoprot_Pyr_Nucl_cyt_Rdtase"/>
</dbReference>
<keyword evidence="18" id="KW-1185">Reference proteome</keyword>
<reference evidence="17" key="1">
    <citation type="submission" date="2022-01" db="EMBL/GenBank/DDBJ databases">
        <authorList>
            <person name="King R."/>
        </authorList>
    </citation>
    <scope>NUCLEOTIDE SEQUENCE</scope>
</reference>
<dbReference type="GO" id="GO:0071949">
    <property type="term" value="F:FAD binding"/>
    <property type="evidence" value="ECO:0007669"/>
    <property type="project" value="TreeGrafter"/>
</dbReference>
<feature type="domain" description="FAD-binding FR-type" evidence="16">
    <location>
        <begin position="73"/>
        <end position="185"/>
    </location>
</feature>
<keyword evidence="6" id="KW-0443">Lipid metabolism</keyword>
<keyword evidence="3" id="KW-0444">Lipid biosynthesis</keyword>
<feature type="binding site" evidence="12">
    <location>
        <position position="218"/>
    </location>
    <ligand>
        <name>FAD</name>
        <dbReference type="ChEBI" id="CHEBI:57692"/>
    </ligand>
</feature>
<dbReference type="PRINTS" id="PR00371">
    <property type="entry name" value="FPNCR"/>
</dbReference>
<feature type="region of interest" description="Disordered" evidence="14">
    <location>
        <begin position="41"/>
        <end position="67"/>
    </location>
</feature>
<gene>
    <name evidence="17" type="ORF">CHIRRI_LOCUS802</name>
</gene>
<evidence type="ECO:0000256" key="10">
    <source>
        <dbReference type="ARBA" id="ARBA00023166"/>
    </source>
</evidence>
<keyword evidence="7 13" id="KW-0560">Oxidoreductase</keyword>
<evidence type="ECO:0000256" key="1">
    <source>
        <dbReference type="ARBA" id="ARBA00001974"/>
    </source>
</evidence>
<dbReference type="InterPro" id="IPR001433">
    <property type="entry name" value="OxRdtase_FAD/NAD-bd"/>
</dbReference>
<evidence type="ECO:0000256" key="14">
    <source>
        <dbReference type="SAM" id="MobiDB-lite"/>
    </source>
</evidence>
<dbReference type="PROSITE" id="PS51384">
    <property type="entry name" value="FAD_FR"/>
    <property type="match status" value="1"/>
</dbReference>
<evidence type="ECO:0000256" key="8">
    <source>
        <dbReference type="ARBA" id="ARBA00023011"/>
    </source>
</evidence>
<feature type="binding site" evidence="12">
    <location>
        <position position="127"/>
    </location>
    <ligand>
        <name>FAD</name>
        <dbReference type="ChEBI" id="CHEBI:57692"/>
    </ligand>
</feature>
<feature type="binding site" evidence="12">
    <location>
        <position position="160"/>
    </location>
    <ligand>
        <name>FAD</name>
        <dbReference type="ChEBI" id="CHEBI:57692"/>
    </ligand>
</feature>
<organism evidence="17 18">
    <name type="scientific">Chironomus riparius</name>
    <dbReference type="NCBI Taxonomy" id="315576"/>
    <lineage>
        <taxon>Eukaryota</taxon>
        <taxon>Metazoa</taxon>
        <taxon>Ecdysozoa</taxon>
        <taxon>Arthropoda</taxon>
        <taxon>Hexapoda</taxon>
        <taxon>Insecta</taxon>
        <taxon>Pterygota</taxon>
        <taxon>Neoptera</taxon>
        <taxon>Endopterygota</taxon>
        <taxon>Diptera</taxon>
        <taxon>Nematocera</taxon>
        <taxon>Chironomoidea</taxon>
        <taxon>Chironomidae</taxon>
        <taxon>Chironominae</taxon>
        <taxon>Chironomus</taxon>
    </lineage>
</organism>
<evidence type="ECO:0000256" key="6">
    <source>
        <dbReference type="ARBA" id="ARBA00022955"/>
    </source>
</evidence>
<keyword evidence="15" id="KW-1133">Transmembrane helix</keyword>
<keyword evidence="15" id="KW-0472">Membrane</keyword>
<reference evidence="17" key="2">
    <citation type="submission" date="2022-10" db="EMBL/GenBank/DDBJ databases">
        <authorList>
            <consortium name="ENA_rothamsted_submissions"/>
            <consortium name="culmorum"/>
            <person name="King R."/>
        </authorList>
    </citation>
    <scope>NUCLEOTIDE SEQUENCE</scope>
</reference>
<dbReference type="InterPro" id="IPR001834">
    <property type="entry name" value="CBR-like"/>
</dbReference>
<dbReference type="PANTHER" id="PTHR19370:SF185">
    <property type="entry name" value="NADH-CYTOCHROME B5 REDUCTASE"/>
    <property type="match status" value="1"/>
</dbReference>
<proteinExistence type="inferred from homology"/>
<dbReference type="GO" id="GO:0016126">
    <property type="term" value="P:sterol biosynthetic process"/>
    <property type="evidence" value="ECO:0007669"/>
    <property type="project" value="UniProtKB-KW"/>
</dbReference>
<feature type="transmembrane region" description="Helical" evidence="15">
    <location>
        <begin position="13"/>
        <end position="31"/>
    </location>
</feature>
<keyword evidence="5 12" id="KW-0274">FAD</keyword>
<feature type="binding site" evidence="12">
    <location>
        <position position="144"/>
    </location>
    <ligand>
        <name>FAD</name>
        <dbReference type="ChEBI" id="CHEBI:57692"/>
    </ligand>
</feature>
<dbReference type="InterPro" id="IPR017927">
    <property type="entry name" value="FAD-bd_FR_type"/>
</dbReference>
<dbReference type="FunFam" id="2.40.30.10:FF:000021">
    <property type="entry name" value="NADH-cytochrome b5 reductase"/>
    <property type="match status" value="1"/>
</dbReference>
<evidence type="ECO:0000256" key="3">
    <source>
        <dbReference type="ARBA" id="ARBA00022516"/>
    </source>
</evidence>
<comment type="similarity">
    <text evidence="2 13">Belongs to the flavoprotein pyridine nucleotide cytochrome reductase family.</text>
</comment>
<dbReference type="InterPro" id="IPR039261">
    <property type="entry name" value="FNR_nucleotide-bd"/>
</dbReference>
<dbReference type="Gene3D" id="3.40.50.80">
    <property type="entry name" value="Nucleotide-binding domain of ferredoxin-NADP reductase (FNR) module"/>
    <property type="match status" value="1"/>
</dbReference>
<protein>
    <recommendedName>
        <fullName evidence="13">NADH-cytochrome b5 reductase</fullName>
        <ecNumber evidence="13">1.6.2.2</ecNumber>
    </recommendedName>
</protein>
<feature type="compositionally biased region" description="Basic and acidic residues" evidence="14">
    <location>
        <begin position="51"/>
        <end position="62"/>
    </location>
</feature>
<dbReference type="PRINTS" id="PR00406">
    <property type="entry name" value="CYTB5RDTASE"/>
</dbReference>
<dbReference type="EMBL" id="OU895877">
    <property type="protein sequence ID" value="CAH1708631.1"/>
    <property type="molecule type" value="Genomic_DNA"/>
</dbReference>
<dbReference type="Pfam" id="PF00970">
    <property type="entry name" value="FAD_binding_6"/>
    <property type="match status" value="1"/>
</dbReference>
<dbReference type="Gene3D" id="2.40.30.10">
    <property type="entry name" value="Translation factors"/>
    <property type="match status" value="1"/>
</dbReference>
<accession>A0A9P0IJH3</accession>
<dbReference type="CDD" id="cd06183">
    <property type="entry name" value="cyt_b5_reduct_like"/>
    <property type="match status" value="1"/>
</dbReference>
<dbReference type="EC" id="1.6.2.2" evidence="13"/>
<evidence type="ECO:0000256" key="7">
    <source>
        <dbReference type="ARBA" id="ARBA00023002"/>
    </source>
</evidence>
<keyword evidence="15" id="KW-0812">Transmembrane</keyword>
<comment type="catalytic activity">
    <reaction evidence="13">
        <text>2 Fe(III)-[cytochrome b5] + NADH = 2 Fe(II)-[cytochrome b5] + NAD(+) + H(+)</text>
        <dbReference type="Rhea" id="RHEA:46680"/>
        <dbReference type="Rhea" id="RHEA-COMP:10438"/>
        <dbReference type="Rhea" id="RHEA-COMP:10439"/>
        <dbReference type="ChEBI" id="CHEBI:15378"/>
        <dbReference type="ChEBI" id="CHEBI:29033"/>
        <dbReference type="ChEBI" id="CHEBI:29034"/>
        <dbReference type="ChEBI" id="CHEBI:57540"/>
        <dbReference type="ChEBI" id="CHEBI:57945"/>
        <dbReference type="EC" id="1.6.2.2"/>
    </reaction>
</comment>
<feature type="binding site" evidence="12">
    <location>
        <position position="125"/>
    </location>
    <ligand>
        <name>FAD</name>
        <dbReference type="ChEBI" id="CHEBI:57692"/>
    </ligand>
</feature>
<dbReference type="AlphaFoldDB" id="A0A9P0IJH3"/>
<dbReference type="SUPFAM" id="SSF63380">
    <property type="entry name" value="Riboflavin synthase domain-like"/>
    <property type="match status" value="1"/>
</dbReference>
<feature type="binding site" evidence="12">
    <location>
        <position position="159"/>
    </location>
    <ligand>
        <name>FAD</name>
        <dbReference type="ChEBI" id="CHEBI:57692"/>
    </ligand>
</feature>
<evidence type="ECO:0000256" key="4">
    <source>
        <dbReference type="ARBA" id="ARBA00022630"/>
    </source>
</evidence>
<evidence type="ECO:0000259" key="16">
    <source>
        <dbReference type="PROSITE" id="PS51384"/>
    </source>
</evidence>
<comment type="cofactor">
    <cofactor evidence="1 12 13">
        <name>FAD</name>
        <dbReference type="ChEBI" id="CHEBI:57692"/>
    </cofactor>
</comment>
<dbReference type="SUPFAM" id="SSF52343">
    <property type="entry name" value="Ferredoxin reductase-like, C-terminal NADP-linked domain"/>
    <property type="match status" value="1"/>
</dbReference>
<dbReference type="Proteomes" id="UP001153620">
    <property type="component" value="Chromosome 1"/>
</dbReference>
<keyword evidence="4 12" id="KW-0285">Flavoprotein</keyword>
<evidence type="ECO:0000256" key="9">
    <source>
        <dbReference type="ARBA" id="ARBA00023027"/>
    </source>
</evidence>
<dbReference type="Pfam" id="PF00175">
    <property type="entry name" value="NAD_binding_1"/>
    <property type="match status" value="1"/>
</dbReference>
<keyword evidence="6" id="KW-0752">Steroid biosynthesis</keyword>
<dbReference type="FunFam" id="3.40.50.80:FF:000005">
    <property type="entry name" value="NADH-cytochrome b5 reductase"/>
    <property type="match status" value="1"/>
</dbReference>
<keyword evidence="9 13" id="KW-0520">NAD</keyword>
<dbReference type="GO" id="GO:0090524">
    <property type="term" value="F:cytochrome-b5 reductase activity, acting on NADH"/>
    <property type="evidence" value="ECO:0007669"/>
    <property type="project" value="UniProtKB-EC"/>
</dbReference>
<dbReference type="PANTHER" id="PTHR19370">
    <property type="entry name" value="NADH-CYTOCHROME B5 REDUCTASE"/>
    <property type="match status" value="1"/>
</dbReference>
<feature type="binding site" evidence="12">
    <location>
        <position position="142"/>
    </location>
    <ligand>
        <name>FAD</name>
        <dbReference type="ChEBI" id="CHEBI:57692"/>
    </ligand>
</feature>
<dbReference type="GO" id="GO:0005739">
    <property type="term" value="C:mitochondrion"/>
    <property type="evidence" value="ECO:0007669"/>
    <property type="project" value="TreeGrafter"/>
</dbReference>
<keyword evidence="11" id="KW-0753">Steroid metabolism</keyword>
<name>A0A9P0IJH3_9DIPT</name>
<dbReference type="InterPro" id="IPR008333">
    <property type="entry name" value="Cbr1-like_FAD-bd_dom"/>
</dbReference>
<evidence type="ECO:0000256" key="15">
    <source>
        <dbReference type="SAM" id="Phobius"/>
    </source>
</evidence>
<sequence>MLSILSLIMNSKLVFPLITGAITILVTVLLYKVFKAKQVHREDEEEEEEHTEQQQAEKREKQSGPLKTLVDPNEKYLLPLIEKEEISHDTRKFRFGLPSPDHIFGLPIGQHIHLSATIGNELTIRSYTPVSSDDDKGFVDLVVKVYHRNVNPKFPEGGKMTQYLDEMKIGDTIAFRGPSGKLQYLGNGKFAIKKLRKDPPHVINVKKVNMIAGGSGITPMLQLITEVLKKPEDNTQLALLYANQTETDILLRDDIDVLAAKHQENFKVWYTVDRASSTWKFDTGFVNDTMIQNNLFAPSEDTLTLMCGPPPMVNFACLPNLDKLGYDKELNFAY</sequence>
<evidence type="ECO:0000313" key="18">
    <source>
        <dbReference type="Proteomes" id="UP001153620"/>
    </source>
</evidence>
<dbReference type="InterPro" id="IPR017938">
    <property type="entry name" value="Riboflavin_synthase-like_b-brl"/>
</dbReference>
<evidence type="ECO:0000256" key="13">
    <source>
        <dbReference type="RuleBase" id="RU361226"/>
    </source>
</evidence>
<evidence type="ECO:0000256" key="11">
    <source>
        <dbReference type="ARBA" id="ARBA00023221"/>
    </source>
</evidence>
<evidence type="ECO:0000256" key="2">
    <source>
        <dbReference type="ARBA" id="ARBA00006105"/>
    </source>
</evidence>
<evidence type="ECO:0000313" key="17">
    <source>
        <dbReference type="EMBL" id="CAH1708631.1"/>
    </source>
</evidence>
<evidence type="ECO:0000256" key="12">
    <source>
        <dbReference type="PIRSR" id="PIRSR601834-1"/>
    </source>
</evidence>
<keyword evidence="8" id="KW-0756">Sterol biosynthesis</keyword>
<evidence type="ECO:0000256" key="5">
    <source>
        <dbReference type="ARBA" id="ARBA00022827"/>
    </source>
</evidence>
<keyword evidence="10" id="KW-1207">Sterol metabolism</keyword>